<dbReference type="OrthoDB" id="9332038at2759"/>
<dbReference type="AlphaFoldDB" id="A0A448WF29"/>
<dbReference type="Gene3D" id="1.10.510.10">
    <property type="entry name" value="Transferase(Phosphotransferase) domain 1"/>
    <property type="match status" value="1"/>
</dbReference>
<gene>
    <name evidence="1" type="ORF">PXEA_LOCUS3462</name>
</gene>
<keyword evidence="2" id="KW-1185">Reference proteome</keyword>
<sequence length="315" mass="31300">MAYRPPGERRLDDLLGVTSGGPLGRRLHETGHSPADYTVFLDLVRRMLIYEPARRIRPADALAHRFFRAPGCGPSVTAPSAAAGVATPPSASSASSVTSLHGAQTSLLTAYPIHVPVPLSLPLSVPVPLPLTLSLPLTGLPLASSKSGGGAGLINTNNIASRALPSSAISSAISTIPICTSLSVSSVPLNDVPPAFTASGSSISISNGLDGSLRLIPLEAAGLFSGQNDLTISQTKGSGGLLTSSGSVAACSSVATGFMPVSTVSSAALLAAAGLLPFTSAASAAAAAAVSGNGMSAHQTSSISITGTNGWCVLV</sequence>
<comment type="caution">
    <text evidence="1">The sequence shown here is derived from an EMBL/GenBank/DDBJ whole genome shotgun (WGS) entry which is preliminary data.</text>
</comment>
<organism evidence="1 2">
    <name type="scientific">Protopolystoma xenopodis</name>
    <dbReference type="NCBI Taxonomy" id="117903"/>
    <lineage>
        <taxon>Eukaryota</taxon>
        <taxon>Metazoa</taxon>
        <taxon>Spiralia</taxon>
        <taxon>Lophotrochozoa</taxon>
        <taxon>Platyhelminthes</taxon>
        <taxon>Monogenea</taxon>
        <taxon>Polyopisthocotylea</taxon>
        <taxon>Polystomatidea</taxon>
        <taxon>Polystomatidae</taxon>
        <taxon>Protopolystoma</taxon>
    </lineage>
</organism>
<dbReference type="Proteomes" id="UP000784294">
    <property type="component" value="Unassembled WGS sequence"/>
</dbReference>
<dbReference type="SUPFAM" id="SSF56112">
    <property type="entry name" value="Protein kinase-like (PK-like)"/>
    <property type="match status" value="1"/>
</dbReference>
<dbReference type="InterPro" id="IPR011009">
    <property type="entry name" value="Kinase-like_dom_sf"/>
</dbReference>
<evidence type="ECO:0000313" key="1">
    <source>
        <dbReference type="EMBL" id="VEL10022.1"/>
    </source>
</evidence>
<accession>A0A448WF29</accession>
<reference evidence="1" key="1">
    <citation type="submission" date="2018-11" db="EMBL/GenBank/DDBJ databases">
        <authorList>
            <consortium name="Pathogen Informatics"/>
        </authorList>
    </citation>
    <scope>NUCLEOTIDE SEQUENCE</scope>
</reference>
<dbReference type="EMBL" id="CAAALY010007837">
    <property type="protein sequence ID" value="VEL10022.1"/>
    <property type="molecule type" value="Genomic_DNA"/>
</dbReference>
<evidence type="ECO:0000313" key="2">
    <source>
        <dbReference type="Proteomes" id="UP000784294"/>
    </source>
</evidence>
<protein>
    <submittedName>
        <fullName evidence="1">Uncharacterized protein</fullName>
    </submittedName>
</protein>
<proteinExistence type="predicted"/>
<name>A0A448WF29_9PLAT</name>